<evidence type="ECO:0000313" key="2">
    <source>
        <dbReference type="EMBL" id="ALU32216.1"/>
    </source>
</evidence>
<dbReference type="OrthoDB" id="50338at2157"/>
<dbReference type="Proteomes" id="UP000065473">
    <property type="component" value="Chromosome"/>
</dbReference>
<protein>
    <submittedName>
        <fullName evidence="1">Uncharacterized protein</fullName>
    </submittedName>
</protein>
<evidence type="ECO:0000313" key="3">
    <source>
        <dbReference type="Proteomes" id="UP000060043"/>
    </source>
</evidence>
<dbReference type="STRING" id="1435377.SUSAZ_00570"/>
<dbReference type="EMBL" id="CP013694">
    <property type="protein sequence ID" value="ALU29487.1"/>
    <property type="molecule type" value="Genomic_DNA"/>
</dbReference>
<dbReference type="Proteomes" id="UP000060043">
    <property type="component" value="Chromosome"/>
</dbReference>
<evidence type="ECO:0000313" key="1">
    <source>
        <dbReference type="EMBL" id="ALU29487.1"/>
    </source>
</evidence>
<dbReference type="EMBL" id="CP013695">
    <property type="protein sequence ID" value="ALU32216.1"/>
    <property type="molecule type" value="Genomic_DNA"/>
</dbReference>
<name>A0A0U3H3J1_9CREN</name>
<organism evidence="1 4">
    <name type="scientific">Sulfolobus acidocaldarius</name>
    <dbReference type="NCBI Taxonomy" id="2285"/>
    <lineage>
        <taxon>Archaea</taxon>
        <taxon>Thermoproteota</taxon>
        <taxon>Thermoprotei</taxon>
        <taxon>Sulfolobales</taxon>
        <taxon>Sulfolobaceae</taxon>
        <taxon>Sulfolobus</taxon>
    </lineage>
</organism>
<proteinExistence type="predicted"/>
<reference evidence="3 4" key="1">
    <citation type="submission" date="2015-12" db="EMBL/GenBank/DDBJ databases">
        <title>A stable core within a dynamic pangenome in Sulfolobus acidocaldarius.</title>
        <authorList>
            <person name="Anderson R."/>
            <person name="Kouris A."/>
            <person name="Seward C."/>
            <person name="Campbell K."/>
            <person name="Whitaker R."/>
        </authorList>
    </citation>
    <scope>NUCLEOTIDE SEQUENCE [LARGE SCALE GENOMIC DNA]</scope>
    <source>
        <strain evidence="1 4">GG12-C01-09</strain>
        <strain evidence="2 3">NG05B_CO5_07</strain>
    </source>
</reference>
<dbReference type="AlphaFoldDB" id="A0A0U3H3J1"/>
<dbReference type="InterPro" id="IPR018036">
    <property type="entry name" value="DUF429_subgr"/>
</dbReference>
<gene>
    <name evidence="1" type="ORF">ATY89_05685</name>
    <name evidence="2" type="ORF">ATZ20_08710</name>
</gene>
<accession>A0A0U3H3J1</accession>
<evidence type="ECO:0000313" key="4">
    <source>
        <dbReference type="Proteomes" id="UP000065473"/>
    </source>
</evidence>
<sequence>MGEFILKFCGIDLAVKRPSTIAVFENTLIYVSDVVTDGEILSGCSGSKIIAIDSPLSMSKGFRKVDRLMIKNGFRVLPPSWMKGLVERAIRLNSILNAEVIETHPTSSEKNINLNWKDVGAKKKDELDAVICALVAYFKDKGNILKIEAEDGIIYLLPRGTLKIERKSENIYEFKDFYPAL</sequence>
<dbReference type="PIRSF" id="PIRSF024051">
    <property type="entry name" value="DUF429"/>
    <property type="match status" value="1"/>
</dbReference>